<feature type="region of interest" description="Disordered" evidence="1">
    <location>
        <begin position="89"/>
        <end position="210"/>
    </location>
</feature>
<protein>
    <submittedName>
        <fullName evidence="3">Uncharacterized protein</fullName>
    </submittedName>
</protein>
<dbReference type="AlphaFoldDB" id="A0A5P2W379"/>
<gene>
    <name evidence="3" type="ORF">CP978_17730</name>
</gene>
<organism evidence="3 4">
    <name type="scientific">Streptomyces nodosus</name>
    <dbReference type="NCBI Taxonomy" id="40318"/>
    <lineage>
        <taxon>Bacteria</taxon>
        <taxon>Bacillati</taxon>
        <taxon>Actinomycetota</taxon>
        <taxon>Actinomycetes</taxon>
        <taxon>Kitasatosporales</taxon>
        <taxon>Streptomycetaceae</taxon>
        <taxon>Streptomyces</taxon>
    </lineage>
</organism>
<keyword evidence="2" id="KW-0472">Membrane</keyword>
<evidence type="ECO:0000256" key="2">
    <source>
        <dbReference type="SAM" id="Phobius"/>
    </source>
</evidence>
<proteinExistence type="predicted"/>
<evidence type="ECO:0000256" key="1">
    <source>
        <dbReference type="SAM" id="MobiDB-lite"/>
    </source>
</evidence>
<feature type="compositionally biased region" description="Low complexity" evidence="1">
    <location>
        <begin position="179"/>
        <end position="210"/>
    </location>
</feature>
<reference evidence="3 4" key="1">
    <citation type="submission" date="2017-09" db="EMBL/GenBank/DDBJ databases">
        <title>Streptomyces genome completion.</title>
        <authorList>
            <person name="Lee N."/>
            <person name="Cho B.-K."/>
        </authorList>
    </citation>
    <scope>NUCLEOTIDE SEQUENCE [LARGE SCALE GENOMIC DNA]</scope>
    <source>
        <strain evidence="3 4">ATCC 14899</strain>
    </source>
</reference>
<dbReference type="Proteomes" id="UP000325763">
    <property type="component" value="Chromosome"/>
</dbReference>
<keyword evidence="2" id="KW-1133">Transmembrane helix</keyword>
<sequence length="241" mass="23650">MRVTGPSDAAAGSAPVSRCGSTAPVSAAPPAPPIRTAGHPASAAPPVAEPEASVAAGRTGALEDTSCTAAARGDTAPAAPALVLAASHLSVGSHHGPPGPEDPRFHRHPVVSPSESSPDPSRAGSRAGVGRPRPGRPDPEPENEADPPVYTDQDPTASANGTPEPTDRDSENPDLGAVASADAGDPPGASAAPTPPQQAAGPTRAAAPSGSMSEILPLATGLMLIGSGLALALLALRLRRE</sequence>
<evidence type="ECO:0000313" key="4">
    <source>
        <dbReference type="Proteomes" id="UP000325763"/>
    </source>
</evidence>
<feature type="compositionally biased region" description="Low complexity" evidence="1">
    <location>
        <begin position="40"/>
        <end position="56"/>
    </location>
</feature>
<name>A0A5P2W379_9ACTN</name>
<keyword evidence="2" id="KW-0812">Transmembrane</keyword>
<dbReference type="KEGG" id="snq:CP978_17730"/>
<dbReference type="EMBL" id="CP023747">
    <property type="protein sequence ID" value="QEV40138.1"/>
    <property type="molecule type" value="Genomic_DNA"/>
</dbReference>
<feature type="transmembrane region" description="Helical" evidence="2">
    <location>
        <begin position="215"/>
        <end position="236"/>
    </location>
</feature>
<evidence type="ECO:0000313" key="3">
    <source>
        <dbReference type="EMBL" id="QEV40138.1"/>
    </source>
</evidence>
<feature type="compositionally biased region" description="Polar residues" evidence="1">
    <location>
        <begin position="153"/>
        <end position="163"/>
    </location>
</feature>
<feature type="compositionally biased region" description="Low complexity" evidence="1">
    <location>
        <begin position="110"/>
        <end position="132"/>
    </location>
</feature>
<accession>A0A5P2W379</accession>
<feature type="region of interest" description="Disordered" evidence="1">
    <location>
        <begin position="1"/>
        <end position="61"/>
    </location>
</feature>